<dbReference type="RefSeq" id="XP_070919516.1">
    <property type="nucleotide sequence ID" value="XM_071063415.1"/>
</dbReference>
<dbReference type="SUPFAM" id="SSF52540">
    <property type="entry name" value="P-loop containing nucleoside triphosphate hydrolases"/>
    <property type="match status" value="1"/>
</dbReference>
<feature type="domain" description="Nephrocystin 3-like N-terminal" evidence="3">
    <location>
        <begin position="362"/>
        <end position="522"/>
    </location>
</feature>
<dbReference type="PANTHER" id="PTHR10039">
    <property type="entry name" value="AMELOGENIN"/>
    <property type="match status" value="1"/>
</dbReference>
<evidence type="ECO:0000313" key="5">
    <source>
        <dbReference type="Proteomes" id="UP001628179"/>
    </source>
</evidence>
<sequence length="1465" mass="165416">MMDSMDALEEPITPVLCSSLSQSSRAAATSRLTTLARVFGNLSIKKQSNETPEDVRGPLGLRLLFDSAEPLADIIFVHGLGGGSRKTWDKDNDPALYWPREWLSRDPEFRHVRAHTFGYPADWMDRRESVLGINDFANSLLSQLQASATIRRAKQLPLIFVCHSMGGLVVKKAFILSQHDPNFQELGKRFDTIYFLGTPHHGASSAQLITAILKASNSRNKPFVNDLKLESPAIQAINDEFRHYPSRVQLYSFFEAEPTSILELGGVFIVTKASGIMNLPNERVSPLQADHRGVCKYNSPSDPNYIVVRNSIVEALDRIRIAWNTANDGAMKTRKRNLKNFLHISDQLWQFHVDFDEPRVEGSCEWLSNIPSFRRWCDASEPRMFWLYGNPGTGKSFLAKYVIDHVAGLGFDCSYFFFRAGDKKQSPLKSCLLSLAWQMAESSVFIRDIFLEMYESGSEFDQENFQSIWRTLFVGGIFQTKLVKPHFWVLDGLDECANYGELFPLLAKISSALSLQIFVSSRPSIDMHTGITWYGPEAAMYTVTQESTSADIQRYIENHVDLFSIQKPSERQTLMSIILNKSEGSFLWVKLVLKELRNALSEEAIKRVLKNIPKGMDQIYLRSLEPLSKEEMRRPVAKTILMWASTCIRPLEVAELKAALVIHINQTFNSLERHIGWLCGCLVTVDACSLVKVVHETARSFILNPESGSPVAFREAEAHKELAIVCLKYLNEKELKAPRGRRSNAVQAGTIARSPFIRYAVLAWHEHMEKSQSTSEEMVELLYNFCSSTSGNILTWIEYVVSANSNLSTLTRAGVLMRSFAARVGKTRQQQTERLDHIKAWSTDLIRVAAKFGRNLLRLPASIYTTVPPFCPRNSAIYRQYGHSKRGVGVLGVNSLLDWDDCLATIVYKQKGSRAMSLAAASNYFAVGMSNSFVRLYHTSTCQEFFAFHHEESVKVVEFSVAGQWMATSGNRRLCVWDVPAKRIAWEHELTRPCISMTFDAENDELVVACQDNQLRYFSIESGHLNDEIPWFMDEGHVRTITNVPVAAALSFQHQLFAFVYRGSHIGLWNWETDEFLGFCEKPDARLRICPFHATSLVFSPVPNSNSLAAAYEQGEIVVFDPIECSIKASYKCDTDNQTLACSLDGRTLIAGDSAGVIRIFDFQRFDTPGLNQKLRLLNVISGLEENIASLAFCDDRRFVDIRGPKVKVWEPTILVRQDSGGDTESITSDCISVFDPVAEENDPITSLSVHPNGKHIFCATHAGLINVYDTAAGSCTQTLYEHFRGDTILWMIFSKADDILASAGVSSRVFIHRLAYESQWTIEKKLSEYRMGERIEQLMFNSTGTKILVVTTTRDMVYSLMDNSTASASWDTRLPGFWCNDPRDPERLLLWVNRKLRVFLWEGLQEITPPSGINLDFDLPTGFGIQNVYSGWKGNYIVTLYSGIDHAWSACRLLIWDAADFSIQ</sequence>
<dbReference type="Pfam" id="PF24883">
    <property type="entry name" value="NPHP3_N"/>
    <property type="match status" value="1"/>
</dbReference>
<dbReference type="SUPFAM" id="SSF53474">
    <property type="entry name" value="alpha/beta-Hydrolases"/>
    <property type="match status" value="1"/>
</dbReference>
<dbReference type="InterPro" id="IPR015943">
    <property type="entry name" value="WD40/YVTN_repeat-like_dom_sf"/>
</dbReference>
<dbReference type="Gene3D" id="2.130.10.10">
    <property type="entry name" value="YVTN repeat-like/Quinoprotein amine dehydrogenase"/>
    <property type="match status" value="2"/>
</dbReference>
<dbReference type="SUPFAM" id="SSF50998">
    <property type="entry name" value="Quinoprotein alcohol dehydrogenase-like"/>
    <property type="match status" value="1"/>
</dbReference>
<evidence type="ECO:0000259" key="3">
    <source>
        <dbReference type="Pfam" id="PF24883"/>
    </source>
</evidence>
<dbReference type="InterPro" id="IPR054471">
    <property type="entry name" value="GPIID_WHD"/>
</dbReference>
<dbReference type="Gene3D" id="3.40.50.300">
    <property type="entry name" value="P-loop containing nucleotide triphosphate hydrolases"/>
    <property type="match status" value="1"/>
</dbReference>
<organism evidence="4 5">
    <name type="scientific">Madurella fahalii</name>
    <dbReference type="NCBI Taxonomy" id="1157608"/>
    <lineage>
        <taxon>Eukaryota</taxon>
        <taxon>Fungi</taxon>
        <taxon>Dikarya</taxon>
        <taxon>Ascomycota</taxon>
        <taxon>Pezizomycotina</taxon>
        <taxon>Sordariomycetes</taxon>
        <taxon>Sordariomycetidae</taxon>
        <taxon>Sordariales</taxon>
        <taxon>Sordariales incertae sedis</taxon>
        <taxon>Madurella</taxon>
    </lineage>
</organism>
<evidence type="ECO:0000259" key="2">
    <source>
        <dbReference type="Pfam" id="PF22939"/>
    </source>
</evidence>
<dbReference type="EMBL" id="BAAFSV010000004">
    <property type="protein sequence ID" value="GAB1317785.1"/>
    <property type="molecule type" value="Genomic_DNA"/>
</dbReference>
<dbReference type="InterPro" id="IPR011047">
    <property type="entry name" value="Quinoprotein_ADH-like_sf"/>
</dbReference>
<feature type="domain" description="GPI inositol-deacylase winged helix" evidence="2">
    <location>
        <begin position="633"/>
        <end position="709"/>
    </location>
</feature>
<proteinExistence type="predicted"/>
<dbReference type="Pfam" id="PF22939">
    <property type="entry name" value="WHD_GPIID"/>
    <property type="match status" value="1"/>
</dbReference>
<dbReference type="GeneID" id="98178738"/>
<keyword evidence="5" id="KW-1185">Reference proteome</keyword>
<keyword evidence="1" id="KW-0677">Repeat</keyword>
<accession>A0ABQ0GJA4</accession>
<dbReference type="InterPro" id="IPR029058">
    <property type="entry name" value="AB_hydrolase_fold"/>
</dbReference>
<gene>
    <name evidence="4" type="ORF">MFIFM68171_07995</name>
</gene>
<dbReference type="InterPro" id="IPR027417">
    <property type="entry name" value="P-loop_NTPase"/>
</dbReference>
<dbReference type="Gene3D" id="3.40.50.1820">
    <property type="entry name" value="alpha/beta hydrolase"/>
    <property type="match status" value="1"/>
</dbReference>
<dbReference type="SUPFAM" id="SSF101898">
    <property type="entry name" value="NHL repeat"/>
    <property type="match status" value="1"/>
</dbReference>
<dbReference type="SMART" id="SM00320">
    <property type="entry name" value="WD40"/>
    <property type="match status" value="6"/>
</dbReference>
<dbReference type="InterPro" id="IPR001680">
    <property type="entry name" value="WD40_rpt"/>
</dbReference>
<dbReference type="InterPro" id="IPR056884">
    <property type="entry name" value="NPHP3-like_N"/>
</dbReference>
<name>A0ABQ0GJA4_9PEZI</name>
<dbReference type="Proteomes" id="UP001628179">
    <property type="component" value="Unassembled WGS sequence"/>
</dbReference>
<evidence type="ECO:0000256" key="1">
    <source>
        <dbReference type="ARBA" id="ARBA00022737"/>
    </source>
</evidence>
<dbReference type="PANTHER" id="PTHR10039:SF16">
    <property type="entry name" value="GPI INOSITOL-DEACYLASE"/>
    <property type="match status" value="1"/>
</dbReference>
<evidence type="ECO:0000313" key="4">
    <source>
        <dbReference type="EMBL" id="GAB1317785.1"/>
    </source>
</evidence>
<protein>
    <submittedName>
        <fullName evidence="4">GPI inositol-deacylase</fullName>
    </submittedName>
</protein>
<dbReference type="Pfam" id="PF00400">
    <property type="entry name" value="WD40"/>
    <property type="match status" value="2"/>
</dbReference>
<comment type="caution">
    <text evidence="4">The sequence shown here is derived from an EMBL/GenBank/DDBJ whole genome shotgun (WGS) entry which is preliminary data.</text>
</comment>
<reference evidence="4 5" key="1">
    <citation type="submission" date="2024-09" db="EMBL/GenBank/DDBJ databases">
        <title>Itraconazole resistance in Madurella fahalii resulting from another homologue of gene encoding cytochrome P450 14-alpha sterol demethylase (CYP51).</title>
        <authorList>
            <person name="Yoshioka I."/>
            <person name="Fahal A.H."/>
            <person name="Kaneko S."/>
            <person name="Yaguchi T."/>
        </authorList>
    </citation>
    <scope>NUCLEOTIDE SEQUENCE [LARGE SCALE GENOMIC DNA]</scope>
    <source>
        <strain evidence="4 5">IFM 68171</strain>
    </source>
</reference>